<comment type="cofactor">
    <cofactor evidence="1">
        <name>FAD</name>
        <dbReference type="ChEBI" id="CHEBI:57692"/>
    </cofactor>
</comment>
<dbReference type="InterPro" id="IPR030664">
    <property type="entry name" value="SdhA/FrdA/AprA"/>
</dbReference>
<dbReference type="InterPro" id="IPR036188">
    <property type="entry name" value="FAD/NAD-bd_sf"/>
</dbReference>
<proteinExistence type="predicted"/>
<evidence type="ECO:0000313" key="5">
    <source>
        <dbReference type="EMBL" id="MDC2888287.1"/>
    </source>
</evidence>
<evidence type="ECO:0000256" key="1">
    <source>
        <dbReference type="ARBA" id="ARBA00001974"/>
    </source>
</evidence>
<evidence type="ECO:0000259" key="4">
    <source>
        <dbReference type="Pfam" id="PF00890"/>
    </source>
</evidence>
<gene>
    <name evidence="5" type="ORF">PN838_05205</name>
</gene>
<evidence type="ECO:0000256" key="2">
    <source>
        <dbReference type="ARBA" id="ARBA00022630"/>
    </source>
</evidence>
<reference evidence="5 6" key="1">
    <citation type="submission" date="2023-01" db="EMBL/GenBank/DDBJ databases">
        <title>Psychrosphaera sp. nov., isolated from marine algae.</title>
        <authorList>
            <person name="Bayburt H."/>
            <person name="Choi B.J."/>
            <person name="Kim J.M."/>
            <person name="Choi D.G."/>
            <person name="Jeon C.O."/>
        </authorList>
    </citation>
    <scope>NUCLEOTIDE SEQUENCE [LARGE SCALE GENOMIC DNA]</scope>
    <source>
        <strain evidence="5 6">G1-22</strain>
    </source>
</reference>
<dbReference type="EMBL" id="JAQOMS010000002">
    <property type="protein sequence ID" value="MDC2888287.1"/>
    <property type="molecule type" value="Genomic_DNA"/>
</dbReference>
<organism evidence="5 6">
    <name type="scientific">Psychrosphaera algicola</name>
    <dbReference type="NCBI Taxonomy" id="3023714"/>
    <lineage>
        <taxon>Bacteria</taxon>
        <taxon>Pseudomonadati</taxon>
        <taxon>Pseudomonadota</taxon>
        <taxon>Gammaproteobacteria</taxon>
        <taxon>Alteromonadales</taxon>
        <taxon>Pseudoalteromonadaceae</taxon>
        <taxon>Psychrosphaera</taxon>
    </lineage>
</organism>
<sequence>MCQGIACPGEKNGVEFNEHFYVADLVVDNNKIIGVEGIDRRTTESQIVVSPQVVLATGGGLNFYQLSSNATSSTADGLAMALRVGAQLHNMEFVQYHPLGLAHNGIQFPEPVINAGAQLFNSNNERFMLTIDKQNAEQVSRDVLSIEIEKQRQNGQKVYIDFSHVPEEQKSTCAEAELIAKTYTSLALYKDRFEIAPSAHYLIGGILVNENCQVMTSNAVIEGLYAVGECASAGVHGANRLGGNSLVETLVFGRHAATQLKKLIWKTMSLRLITAQFQK</sequence>
<evidence type="ECO:0000313" key="6">
    <source>
        <dbReference type="Proteomes" id="UP001528411"/>
    </source>
</evidence>
<dbReference type="SUPFAM" id="SSF56425">
    <property type="entry name" value="Succinate dehydrogenase/fumarate reductase flavoprotein, catalytic domain"/>
    <property type="match status" value="1"/>
</dbReference>
<dbReference type="Gene3D" id="3.50.50.60">
    <property type="entry name" value="FAD/NAD(P)-binding domain"/>
    <property type="match status" value="1"/>
</dbReference>
<dbReference type="InterPro" id="IPR003953">
    <property type="entry name" value="FAD-dep_OxRdtase_2_FAD-bd"/>
</dbReference>
<dbReference type="PANTHER" id="PTHR11632:SF51">
    <property type="entry name" value="SUCCINATE DEHYDROGENASE [UBIQUINONE] FLAVOPROTEIN SUBUNIT, MITOCHONDRIAL"/>
    <property type="match status" value="1"/>
</dbReference>
<evidence type="ECO:0000256" key="3">
    <source>
        <dbReference type="ARBA" id="ARBA00023002"/>
    </source>
</evidence>
<keyword evidence="6" id="KW-1185">Reference proteome</keyword>
<feature type="domain" description="FAD-dependent oxidoreductase 2 FAD-binding" evidence="4">
    <location>
        <begin position="11"/>
        <end position="246"/>
    </location>
</feature>
<keyword evidence="3" id="KW-0560">Oxidoreductase</keyword>
<accession>A0ABT5FBG5</accession>
<dbReference type="PANTHER" id="PTHR11632">
    <property type="entry name" value="SUCCINATE DEHYDROGENASE 2 FLAVOPROTEIN SUBUNIT"/>
    <property type="match status" value="1"/>
</dbReference>
<comment type="caution">
    <text evidence="5">The sequence shown here is derived from an EMBL/GenBank/DDBJ whole genome shotgun (WGS) entry which is preliminary data.</text>
</comment>
<dbReference type="Pfam" id="PF00890">
    <property type="entry name" value="FAD_binding_2"/>
    <property type="match status" value="1"/>
</dbReference>
<name>A0ABT5FBG5_9GAMM</name>
<dbReference type="SUPFAM" id="SSF51905">
    <property type="entry name" value="FAD/NAD(P)-binding domain"/>
    <property type="match status" value="1"/>
</dbReference>
<dbReference type="InterPro" id="IPR027477">
    <property type="entry name" value="Succ_DH/fumarate_Rdtase_cat_sf"/>
</dbReference>
<dbReference type="Proteomes" id="UP001528411">
    <property type="component" value="Unassembled WGS sequence"/>
</dbReference>
<dbReference type="Gene3D" id="3.90.700.10">
    <property type="entry name" value="Succinate dehydrogenase/fumarate reductase flavoprotein, catalytic domain"/>
    <property type="match status" value="1"/>
</dbReference>
<protein>
    <submittedName>
        <fullName evidence="5">FAD-binding protein</fullName>
    </submittedName>
</protein>
<keyword evidence="2" id="KW-0285">Flavoprotein</keyword>
<dbReference type="RefSeq" id="WP_272179947.1">
    <property type="nucleotide sequence ID" value="NZ_JAQOMS010000002.1"/>
</dbReference>